<keyword evidence="2" id="KW-1185">Reference proteome</keyword>
<dbReference type="AlphaFoldDB" id="A0A517YYP4"/>
<dbReference type="Proteomes" id="UP000317369">
    <property type="component" value="Chromosome"/>
</dbReference>
<name>A0A517YYP4_9BACT</name>
<dbReference type="EMBL" id="CP036425">
    <property type="protein sequence ID" value="QDU35338.1"/>
    <property type="molecule type" value="Genomic_DNA"/>
</dbReference>
<evidence type="ECO:0000313" key="1">
    <source>
        <dbReference type="EMBL" id="QDU35338.1"/>
    </source>
</evidence>
<reference evidence="1 2" key="1">
    <citation type="submission" date="2019-02" db="EMBL/GenBank/DDBJ databases">
        <title>Deep-cultivation of Planctomycetes and their phenomic and genomic characterization uncovers novel biology.</title>
        <authorList>
            <person name="Wiegand S."/>
            <person name="Jogler M."/>
            <person name="Boedeker C."/>
            <person name="Pinto D."/>
            <person name="Vollmers J."/>
            <person name="Rivas-Marin E."/>
            <person name="Kohn T."/>
            <person name="Peeters S.H."/>
            <person name="Heuer A."/>
            <person name="Rast P."/>
            <person name="Oberbeckmann S."/>
            <person name="Bunk B."/>
            <person name="Jeske O."/>
            <person name="Meyerdierks A."/>
            <person name="Storesund J.E."/>
            <person name="Kallscheuer N."/>
            <person name="Luecker S."/>
            <person name="Lage O.M."/>
            <person name="Pohl T."/>
            <person name="Merkel B.J."/>
            <person name="Hornburger P."/>
            <person name="Mueller R.-W."/>
            <person name="Bruemmer F."/>
            <person name="Labrenz M."/>
            <person name="Spormann A.M."/>
            <person name="Op den Camp H."/>
            <person name="Overmann J."/>
            <person name="Amann R."/>
            <person name="Jetten M.S.M."/>
            <person name="Mascher T."/>
            <person name="Medema M.H."/>
            <person name="Devos D.P."/>
            <person name="Kaster A.-K."/>
            <person name="Ovreas L."/>
            <person name="Rohde M."/>
            <person name="Galperin M.Y."/>
            <person name="Jogler C."/>
        </authorList>
    </citation>
    <scope>NUCLEOTIDE SEQUENCE [LARGE SCALE GENOMIC DNA]</scope>
    <source>
        <strain evidence="1 2">KS4</strain>
    </source>
</reference>
<sequence>MAVFFLVLETLGIGSACGWAVCRLGGVGFEEKVGGGEG</sequence>
<gene>
    <name evidence="1" type="ORF">KS4_34190</name>
</gene>
<dbReference type="KEGG" id="pcor:KS4_34190"/>
<evidence type="ECO:0000313" key="2">
    <source>
        <dbReference type="Proteomes" id="UP000317369"/>
    </source>
</evidence>
<accession>A0A517YYP4</accession>
<organism evidence="1 2">
    <name type="scientific">Poriferisphaera corsica</name>
    <dbReference type="NCBI Taxonomy" id="2528020"/>
    <lineage>
        <taxon>Bacteria</taxon>
        <taxon>Pseudomonadati</taxon>
        <taxon>Planctomycetota</taxon>
        <taxon>Phycisphaerae</taxon>
        <taxon>Phycisphaerales</taxon>
        <taxon>Phycisphaeraceae</taxon>
        <taxon>Poriferisphaera</taxon>
    </lineage>
</organism>
<proteinExistence type="predicted"/>
<protein>
    <submittedName>
        <fullName evidence="1">Uncharacterized protein</fullName>
    </submittedName>
</protein>